<name>A0A2A4EWS0_9BURK</name>
<evidence type="ECO:0000313" key="3">
    <source>
        <dbReference type="Proteomes" id="UP000217994"/>
    </source>
</evidence>
<dbReference type="AlphaFoldDB" id="A0A2A4EWS0"/>
<dbReference type="InterPro" id="IPR007685">
    <property type="entry name" value="RelA_SpoT"/>
</dbReference>
<protein>
    <submittedName>
        <fullName evidence="2">(P)ppGpp synthetase</fullName>
    </submittedName>
</protein>
<dbReference type="RefSeq" id="WP_084902780.1">
    <property type="nucleotide sequence ID" value="NZ_CP020737.1"/>
</dbReference>
<evidence type="ECO:0000259" key="1">
    <source>
        <dbReference type="SMART" id="SM00954"/>
    </source>
</evidence>
<reference evidence="2 3" key="1">
    <citation type="submission" date="2017-01" db="EMBL/GenBank/DDBJ databases">
        <title>Whole-Genome Shotgun Sequencing of Two beta-Proteobacterial Species in Search of the Bulgecin Biosynthetic Cluster.</title>
        <authorList>
            <person name="Horsman M.E."/>
            <person name="Marous D.R."/>
            <person name="Li R."/>
            <person name="Oliver R.A."/>
            <person name="Byun B."/>
            <person name="Emrich S.J."/>
            <person name="Boggess B."/>
            <person name="Townsend C.A."/>
            <person name="Mobashery S."/>
        </authorList>
    </citation>
    <scope>NUCLEOTIDE SEQUENCE [LARGE SCALE GENOMIC DNA]</scope>
    <source>
        <strain evidence="2 3">ATCC 31433</strain>
    </source>
</reference>
<dbReference type="SUPFAM" id="SSF81301">
    <property type="entry name" value="Nucleotidyltransferase"/>
    <property type="match status" value="1"/>
</dbReference>
<dbReference type="GO" id="GO:0015969">
    <property type="term" value="P:guanosine tetraphosphate metabolic process"/>
    <property type="evidence" value="ECO:0007669"/>
    <property type="project" value="InterPro"/>
</dbReference>
<feature type="domain" description="RelA/SpoT" evidence="1">
    <location>
        <begin position="71"/>
        <end position="188"/>
    </location>
</feature>
<dbReference type="CDD" id="cd05399">
    <property type="entry name" value="NT_Rel-Spo_like"/>
    <property type="match status" value="1"/>
</dbReference>
<dbReference type="Proteomes" id="UP000217994">
    <property type="component" value="Unassembled WGS sequence"/>
</dbReference>
<sequence>MAFPIPQFSRKGVTRAGNILINPAGVTPAAAQEAFDLINHWRACHTYPINTFQATLRARLKKVCTDALVGQRLKRVPSIAAKLERNPGMQLARMQDIGGLRAVVNTMAQVRTLRDLYVNGNLTHELVDEDDYIAAPKESGYRSVHLIYRYNNPSMTLYNGLCLELQIRTRRQHAWATAVETMGTFIDHALKANEGPQEWLEFFQVASAAISHMEQCVPPAAFQGMSEQAIWIDFVTRADRLEVVRKLKAFAVAANAISRDMSGGSYHLVILDADKRTVTVSSYGTRRIEEANLEYARAEEQARKDGNLQVVLVNTNSIESLRRAYPNYFLDTNQFLSIISTITKRLEAAGVVL</sequence>
<dbReference type="Gene3D" id="3.30.460.10">
    <property type="entry name" value="Beta Polymerase, domain 2"/>
    <property type="match status" value="1"/>
</dbReference>
<dbReference type="InterPro" id="IPR043519">
    <property type="entry name" value="NT_sf"/>
</dbReference>
<dbReference type="Pfam" id="PF04607">
    <property type="entry name" value="RelA_SpoT"/>
    <property type="match status" value="1"/>
</dbReference>
<gene>
    <name evidence="2" type="ORF">BZL54_31660</name>
</gene>
<proteinExistence type="predicted"/>
<comment type="caution">
    <text evidence="2">The sequence shown here is derived from an EMBL/GenBank/DDBJ whole genome shotgun (WGS) entry which is preliminary data.</text>
</comment>
<dbReference type="EMBL" id="MTZU01000108">
    <property type="protein sequence ID" value="PCE24882.1"/>
    <property type="molecule type" value="Genomic_DNA"/>
</dbReference>
<dbReference type="SMART" id="SM00954">
    <property type="entry name" value="RelA_SpoT"/>
    <property type="match status" value="1"/>
</dbReference>
<organism evidence="2 3">
    <name type="scientific">Burkholderia ubonensis subsp. mesacidophila</name>
    <dbReference type="NCBI Taxonomy" id="265293"/>
    <lineage>
        <taxon>Bacteria</taxon>
        <taxon>Pseudomonadati</taxon>
        <taxon>Pseudomonadota</taxon>
        <taxon>Betaproteobacteria</taxon>
        <taxon>Burkholderiales</taxon>
        <taxon>Burkholderiaceae</taxon>
        <taxon>Burkholderia</taxon>
        <taxon>Burkholderia cepacia complex</taxon>
    </lineage>
</organism>
<dbReference type="GeneID" id="69002021"/>
<dbReference type="PANTHER" id="PTHR47837:SF1">
    <property type="entry name" value="GTP PYROPHOSPHOKINASE YJBM"/>
    <property type="match status" value="1"/>
</dbReference>
<dbReference type="PANTHER" id="PTHR47837">
    <property type="entry name" value="GTP PYROPHOSPHOKINASE YJBM"/>
    <property type="match status" value="1"/>
</dbReference>
<dbReference type="InterPro" id="IPR052366">
    <property type="entry name" value="GTP_Pyrophosphokinase"/>
</dbReference>
<evidence type="ECO:0000313" key="2">
    <source>
        <dbReference type="EMBL" id="PCE24882.1"/>
    </source>
</evidence>
<accession>A0A2A4EWS0</accession>